<evidence type="ECO:0000313" key="3">
    <source>
        <dbReference type="Proteomes" id="UP000006135"/>
    </source>
</evidence>
<dbReference type="Proteomes" id="UP000006135">
    <property type="component" value="Plasmid megaplasmid"/>
</dbReference>
<dbReference type="Gene3D" id="3.30.870.10">
    <property type="entry name" value="Endonuclease Chain A"/>
    <property type="match status" value="1"/>
</dbReference>
<dbReference type="KEGG" id="acu:Atc_m044"/>
<dbReference type="Pfam" id="PF13091">
    <property type="entry name" value="PLDc_2"/>
    <property type="match status" value="1"/>
</dbReference>
<name>F9ZUQ7_ACICS</name>
<dbReference type="HOGENOM" id="CLU_2165479_0_0_6"/>
<dbReference type="RefSeq" id="WP_014003673.1">
    <property type="nucleotide sequence ID" value="NC_015851.1"/>
</dbReference>
<proteinExistence type="predicted"/>
<dbReference type="EMBL" id="CP002574">
    <property type="protein sequence ID" value="AEK59575.1"/>
    <property type="molecule type" value="Genomic_DNA"/>
</dbReference>
<keyword evidence="3" id="KW-1185">Reference proteome</keyword>
<keyword evidence="2" id="KW-0614">Plasmid</keyword>
<accession>F9ZUQ7</accession>
<sequence length="110" mass="12235">MEGEELGDYHPILAALAAQDHRNAEALARAGVDVRLLPTKPVYLHGKTICGQRSAFVGSENVSYSSIQENREMGLIVHGQPVNEIQQQFATDWSHSEPLSAWRPKRRGGW</sequence>
<reference evidence="2 3" key="1">
    <citation type="journal article" date="2011" name="J. Genet. Genomics">
        <title>Unraveling the Acidithiobacillus caldus complete genome and its central metabolisms for carbon assimilation.</title>
        <authorList>
            <person name="You X.Y."/>
            <person name="Guo X."/>
            <person name="Zheng H.J."/>
            <person name="Zhang M.J."/>
            <person name="Liu L.J."/>
            <person name="Zhu Y.Q."/>
            <person name="Zhu B."/>
            <person name="Wang S.Y."/>
            <person name="Zhao G.P."/>
            <person name="Poetsch A."/>
            <person name="Jiang C.Y."/>
            <person name="Liu S.J."/>
        </authorList>
    </citation>
    <scope>NUCLEOTIDE SEQUENCE [LARGE SCALE GENOMIC DNA]</scope>
    <source>
        <strain evidence="2 3">SM-1</strain>
        <plasmid evidence="3">Plasmid megaplasmid</plasmid>
    </source>
</reference>
<gene>
    <name evidence="2" type="ordered locus">Atc_m044</name>
</gene>
<organism evidence="2 3">
    <name type="scientific">Acidithiobacillus caldus (strain SM-1)</name>
    <dbReference type="NCBI Taxonomy" id="990288"/>
    <lineage>
        <taxon>Bacteria</taxon>
        <taxon>Pseudomonadati</taxon>
        <taxon>Pseudomonadota</taxon>
        <taxon>Acidithiobacillia</taxon>
        <taxon>Acidithiobacillales</taxon>
        <taxon>Acidithiobacillaceae</taxon>
        <taxon>Acidithiobacillus</taxon>
    </lineage>
</organism>
<dbReference type="AlphaFoldDB" id="F9ZUQ7"/>
<dbReference type="SUPFAM" id="SSF56024">
    <property type="entry name" value="Phospholipase D/nuclease"/>
    <property type="match status" value="1"/>
</dbReference>
<evidence type="ECO:0000259" key="1">
    <source>
        <dbReference type="Pfam" id="PF13091"/>
    </source>
</evidence>
<protein>
    <recommendedName>
        <fullName evidence="1">Phospholipase D-like domain-containing protein</fullName>
    </recommendedName>
</protein>
<dbReference type="GeneID" id="92932829"/>
<feature type="domain" description="Phospholipase D-like" evidence="1">
    <location>
        <begin position="19"/>
        <end position="93"/>
    </location>
</feature>
<geneLocation type="plasmid" evidence="2 3">
    <name>megaplasmid</name>
</geneLocation>
<dbReference type="InterPro" id="IPR025202">
    <property type="entry name" value="PLD-like_dom"/>
</dbReference>
<evidence type="ECO:0000313" key="2">
    <source>
        <dbReference type="EMBL" id="AEK59575.1"/>
    </source>
</evidence>